<evidence type="ECO:0000313" key="1">
    <source>
        <dbReference type="EMBL" id="ETO32855.1"/>
    </source>
</evidence>
<dbReference type="AlphaFoldDB" id="X6P2R7"/>
<comment type="caution">
    <text evidence="1">The sequence shown here is derived from an EMBL/GenBank/DDBJ whole genome shotgun (WGS) entry which is preliminary data.</text>
</comment>
<protein>
    <submittedName>
        <fullName evidence="1">Uncharacterized protein</fullName>
    </submittedName>
</protein>
<organism evidence="1 2">
    <name type="scientific">Reticulomyxa filosa</name>
    <dbReference type="NCBI Taxonomy" id="46433"/>
    <lineage>
        <taxon>Eukaryota</taxon>
        <taxon>Sar</taxon>
        <taxon>Rhizaria</taxon>
        <taxon>Retaria</taxon>
        <taxon>Foraminifera</taxon>
        <taxon>Monothalamids</taxon>
        <taxon>Reticulomyxidae</taxon>
        <taxon>Reticulomyxa</taxon>
    </lineage>
</organism>
<keyword evidence="2" id="KW-1185">Reference proteome</keyword>
<evidence type="ECO:0000313" key="2">
    <source>
        <dbReference type="Proteomes" id="UP000023152"/>
    </source>
</evidence>
<name>X6P2R7_RETFI</name>
<reference evidence="1 2" key="1">
    <citation type="journal article" date="2013" name="Curr. Biol.">
        <title>The Genome of the Foraminiferan Reticulomyxa filosa.</title>
        <authorList>
            <person name="Glockner G."/>
            <person name="Hulsmann N."/>
            <person name="Schleicher M."/>
            <person name="Noegel A.A."/>
            <person name="Eichinger L."/>
            <person name="Gallinger C."/>
            <person name="Pawlowski J."/>
            <person name="Sierra R."/>
            <person name="Euteneuer U."/>
            <person name="Pillet L."/>
            <person name="Moustafa A."/>
            <person name="Platzer M."/>
            <person name="Groth M."/>
            <person name="Szafranski K."/>
            <person name="Schliwa M."/>
        </authorList>
    </citation>
    <scope>NUCLEOTIDE SEQUENCE [LARGE SCALE GENOMIC DNA]</scope>
</reference>
<dbReference type="Proteomes" id="UP000023152">
    <property type="component" value="Unassembled WGS sequence"/>
</dbReference>
<proteinExistence type="predicted"/>
<sequence>MCGNGAFVVGLTAFAEVPPAYPEDIPEFRVIINRDRPELVDKELKLVYEYLKIDNKEKDNINISDFYIHTARNIEIAVNTEFDYITESNRMYLFSLMVYKLQLCFDLYCDAIQENNYNNGALKLNQVIIFLFVFLCINNVIRAYLCSVGGCAFEKLSWTRQKAGICCTLSVNFI</sequence>
<accession>X6P2R7</accession>
<dbReference type="EMBL" id="ASPP01003869">
    <property type="protein sequence ID" value="ETO32855.1"/>
    <property type="molecule type" value="Genomic_DNA"/>
</dbReference>
<gene>
    <name evidence="1" type="ORF">RFI_04262</name>
</gene>